<dbReference type="GO" id="GO:0008061">
    <property type="term" value="F:chitin binding"/>
    <property type="evidence" value="ECO:0007669"/>
    <property type="project" value="InterPro"/>
</dbReference>
<evidence type="ECO:0000256" key="7">
    <source>
        <dbReference type="ARBA" id="ARBA00023180"/>
    </source>
</evidence>
<dbReference type="InterPro" id="IPR050314">
    <property type="entry name" value="Glycosyl_Hydrlase_18"/>
</dbReference>
<dbReference type="SUPFAM" id="SSF51445">
    <property type="entry name" value="(Trans)glycosidases"/>
    <property type="match status" value="1"/>
</dbReference>
<dbReference type="InterPro" id="IPR017853">
    <property type="entry name" value="GH"/>
</dbReference>
<dbReference type="GO" id="GO:0006032">
    <property type="term" value="P:chitin catabolic process"/>
    <property type="evidence" value="ECO:0007669"/>
    <property type="project" value="TreeGrafter"/>
</dbReference>
<evidence type="ECO:0000256" key="8">
    <source>
        <dbReference type="SAM" id="SignalP"/>
    </source>
</evidence>
<evidence type="ECO:0000313" key="11">
    <source>
        <dbReference type="RefSeq" id="XP_034098469.1"/>
    </source>
</evidence>
<dbReference type="SUPFAM" id="SSF54556">
    <property type="entry name" value="Chitinase insertion domain"/>
    <property type="match status" value="1"/>
</dbReference>
<feature type="signal peptide" evidence="8">
    <location>
        <begin position="1"/>
        <end position="28"/>
    </location>
</feature>
<evidence type="ECO:0000256" key="3">
    <source>
        <dbReference type="ARBA" id="ARBA00022473"/>
    </source>
</evidence>
<dbReference type="Gene3D" id="3.20.20.80">
    <property type="entry name" value="Glycosidases"/>
    <property type="match status" value="1"/>
</dbReference>
<dbReference type="SMART" id="SM00636">
    <property type="entry name" value="Glyco_18"/>
    <property type="match status" value="1"/>
</dbReference>
<comment type="subcellular location">
    <subcellularLocation>
        <location evidence="1">Secreted</location>
    </subcellularLocation>
</comment>
<dbReference type="InterPro" id="IPR001223">
    <property type="entry name" value="Glyco_hydro18_cat"/>
</dbReference>
<name>A0A6P8W4S5_DROAB</name>
<dbReference type="Pfam" id="PF00704">
    <property type="entry name" value="Glyco_hydro_18"/>
    <property type="match status" value="1"/>
</dbReference>
<dbReference type="InterPro" id="IPR011583">
    <property type="entry name" value="Chitinase_II/V-like_cat"/>
</dbReference>
<feature type="domain" description="GH18" evidence="9">
    <location>
        <begin position="36"/>
        <end position="443"/>
    </location>
</feature>
<organism evidence="10 11">
    <name type="scientific">Drosophila albomicans</name>
    <name type="common">Fruit fly</name>
    <dbReference type="NCBI Taxonomy" id="7291"/>
    <lineage>
        <taxon>Eukaryota</taxon>
        <taxon>Metazoa</taxon>
        <taxon>Ecdysozoa</taxon>
        <taxon>Arthropoda</taxon>
        <taxon>Hexapoda</taxon>
        <taxon>Insecta</taxon>
        <taxon>Pterygota</taxon>
        <taxon>Neoptera</taxon>
        <taxon>Endopterygota</taxon>
        <taxon>Diptera</taxon>
        <taxon>Brachycera</taxon>
        <taxon>Muscomorpha</taxon>
        <taxon>Ephydroidea</taxon>
        <taxon>Drosophilidae</taxon>
        <taxon>Drosophila</taxon>
    </lineage>
</organism>
<gene>
    <name evidence="11" type="primary">LOC117563989</name>
</gene>
<dbReference type="RefSeq" id="XP_034098469.1">
    <property type="nucleotide sequence ID" value="XM_034242578.2"/>
</dbReference>
<dbReference type="PANTHER" id="PTHR11177:SF235">
    <property type="entry name" value="CHITINASE-LIKE PROTEIN IDGF1-RELATED"/>
    <property type="match status" value="1"/>
</dbReference>
<proteinExistence type="inferred from homology"/>
<keyword evidence="4" id="KW-0964">Secreted</keyword>
<dbReference type="PROSITE" id="PS51910">
    <property type="entry name" value="GH18_2"/>
    <property type="match status" value="1"/>
</dbReference>
<keyword evidence="7" id="KW-0325">Glycoprotein</keyword>
<keyword evidence="10" id="KW-1185">Reference proteome</keyword>
<evidence type="ECO:0000256" key="1">
    <source>
        <dbReference type="ARBA" id="ARBA00004613"/>
    </source>
</evidence>
<evidence type="ECO:0000256" key="2">
    <source>
        <dbReference type="ARBA" id="ARBA00006606"/>
    </source>
</evidence>
<protein>
    <submittedName>
        <fullName evidence="11">Chitinase-like protein Idgf2</fullName>
    </submittedName>
</protein>
<dbReference type="GO" id="GO:0004568">
    <property type="term" value="F:chitinase activity"/>
    <property type="evidence" value="ECO:0007669"/>
    <property type="project" value="TreeGrafter"/>
</dbReference>
<feature type="chain" id="PRO_5028029301" evidence="8">
    <location>
        <begin position="29"/>
        <end position="448"/>
    </location>
</feature>
<dbReference type="GO" id="GO:0005975">
    <property type="term" value="P:carbohydrate metabolic process"/>
    <property type="evidence" value="ECO:0007669"/>
    <property type="project" value="InterPro"/>
</dbReference>
<keyword evidence="6" id="KW-1015">Disulfide bond</keyword>
<dbReference type="FunFam" id="3.20.20.80:FF:000071">
    <property type="entry name" value="Imaginal disc growth factor"/>
    <property type="match status" value="1"/>
</dbReference>
<comment type="similarity">
    <text evidence="2">Belongs to the glycosyl hydrolase 18 family. IDGF subfamily.</text>
</comment>
<dbReference type="OrthoDB" id="76388at2759"/>
<evidence type="ECO:0000256" key="4">
    <source>
        <dbReference type="ARBA" id="ARBA00022525"/>
    </source>
</evidence>
<dbReference type="Proteomes" id="UP000515160">
    <property type="component" value="Chromosome 2L"/>
</dbReference>
<sequence length="448" mass="50180">MLKSCELRIFLSTMKVLALILLLPCLYAEDEFYRDRNLVCFYNSDGVKLPIKDLALAVQFCTHLIYGYAGIRGDNYEAHSLNEELDIKNNHFTEVTSLKSKYPKLKVLLSVGGDRDIDEKHPNKYIELLEAGSESQKGFTKSALSLVKTYGFDGLDLAYQFPKNKPKEVHSTLGAALESVKKFFTGDSVVDSNAEKHKEQFISIAREVKDVLHPNGFLLSLTVLPNVNSTWYFDIPKLNGLVDFVNLATFDFLTPERNPEEADYTASLIGLTSQERLSHLNVLFQTDYWMKEFPVTKINLGISAYGNAWKLTDESGNTGKPIVHHTNGPAPAGPYTKKAGLLSYTEICTMLANVEDEIEKDVQSPIEAVNFGNYAYRPAKGSGHDGIWISYDDLDTIRHKAMHADPLLGGVALFNLEYDDFGGVCSGKKFPVLRTIRKELGLPLKWQD</sequence>
<reference evidence="11" key="1">
    <citation type="submission" date="2025-08" db="UniProtKB">
        <authorList>
            <consortium name="RefSeq"/>
        </authorList>
    </citation>
    <scope>IDENTIFICATION</scope>
    <source>
        <strain evidence="11">15112-1751.03</strain>
        <tissue evidence="11">Whole Adult</tissue>
    </source>
</reference>
<dbReference type="GeneID" id="117563989"/>
<dbReference type="PANTHER" id="PTHR11177">
    <property type="entry name" value="CHITINASE"/>
    <property type="match status" value="1"/>
</dbReference>
<accession>A0A6P8W4S5</accession>
<keyword evidence="3" id="KW-0217">Developmental protein</keyword>
<dbReference type="GO" id="GO:0005576">
    <property type="term" value="C:extracellular region"/>
    <property type="evidence" value="ECO:0007669"/>
    <property type="project" value="UniProtKB-SubCell"/>
</dbReference>
<dbReference type="InterPro" id="IPR029070">
    <property type="entry name" value="Chitinase_insertion_sf"/>
</dbReference>
<evidence type="ECO:0000259" key="9">
    <source>
        <dbReference type="PROSITE" id="PS51910"/>
    </source>
</evidence>
<keyword evidence="5 8" id="KW-0732">Signal</keyword>
<evidence type="ECO:0000256" key="5">
    <source>
        <dbReference type="ARBA" id="ARBA00022729"/>
    </source>
</evidence>
<evidence type="ECO:0000313" key="10">
    <source>
        <dbReference type="Proteomes" id="UP000515160"/>
    </source>
</evidence>
<dbReference type="Gene3D" id="3.10.50.10">
    <property type="match status" value="1"/>
</dbReference>
<evidence type="ECO:0000256" key="6">
    <source>
        <dbReference type="ARBA" id="ARBA00023157"/>
    </source>
</evidence>
<dbReference type="AlphaFoldDB" id="A0A6P8W4S5"/>